<proteinExistence type="predicted"/>
<accession>E6PV56</accession>
<gene>
    <name evidence="1" type="ORF">CARN2_0023</name>
</gene>
<sequence>MQKIIATIALGSALIAGLPLASAAPQPHMHEALRALVAARQQLQVAIPNKGGWRVHAIAQIDQAIASVKAGIRYGNQHP</sequence>
<reference evidence="1" key="1">
    <citation type="submission" date="2009-10" db="EMBL/GenBank/DDBJ databases">
        <title>Diversity of trophic interactions inside an arsenic-rich microbial ecosystem.</title>
        <authorList>
            <person name="Bertin P.N."/>
            <person name="Heinrich-Salmeron A."/>
            <person name="Pelletier E."/>
            <person name="Goulhen-Chollet F."/>
            <person name="Arsene-Ploetze F."/>
            <person name="Gallien S."/>
            <person name="Calteau A."/>
            <person name="Vallenet D."/>
            <person name="Casiot C."/>
            <person name="Chane-Woon-Ming B."/>
            <person name="Giloteaux L."/>
            <person name="Barakat M."/>
            <person name="Bonnefoy V."/>
            <person name="Bruneel O."/>
            <person name="Chandler M."/>
            <person name="Cleiss J."/>
            <person name="Duran R."/>
            <person name="Elbaz-Poulichet F."/>
            <person name="Fonknechten N."/>
            <person name="Lauga B."/>
            <person name="Mornico D."/>
            <person name="Ortet P."/>
            <person name="Schaeffer C."/>
            <person name="Siguier P."/>
            <person name="Alexander Thil Smith A."/>
            <person name="Van Dorsselaer A."/>
            <person name="Weissenbach J."/>
            <person name="Medigue C."/>
            <person name="Le Paslier D."/>
        </authorList>
    </citation>
    <scope>NUCLEOTIDE SEQUENCE</scope>
</reference>
<evidence type="ECO:0000313" key="1">
    <source>
        <dbReference type="EMBL" id="CBH98813.1"/>
    </source>
</evidence>
<organism evidence="1">
    <name type="scientific">mine drainage metagenome</name>
    <dbReference type="NCBI Taxonomy" id="410659"/>
    <lineage>
        <taxon>unclassified sequences</taxon>
        <taxon>metagenomes</taxon>
        <taxon>ecological metagenomes</taxon>
    </lineage>
</organism>
<dbReference type="AlphaFoldDB" id="E6PV56"/>
<comment type="caution">
    <text evidence="1">The sequence shown here is derived from an EMBL/GenBank/DDBJ whole genome shotgun (WGS) entry which is preliminary data.</text>
</comment>
<protein>
    <submittedName>
        <fullName evidence="1">Uncharacterized protein</fullName>
    </submittedName>
</protein>
<dbReference type="EMBL" id="CABM01000062">
    <property type="protein sequence ID" value="CBH98813.1"/>
    <property type="molecule type" value="Genomic_DNA"/>
</dbReference>
<name>E6PV56_9ZZZZ</name>